<dbReference type="EMBL" id="CP030850">
    <property type="protein sequence ID" value="AXE19770.1"/>
    <property type="molecule type" value="Genomic_DNA"/>
</dbReference>
<feature type="transmembrane region" description="Helical" evidence="6">
    <location>
        <begin position="332"/>
        <end position="353"/>
    </location>
</feature>
<dbReference type="InterPro" id="IPR005495">
    <property type="entry name" value="LptG/LptF_permease"/>
</dbReference>
<comment type="subcellular location">
    <subcellularLocation>
        <location evidence="1">Cell membrane</location>
        <topology evidence="1">Multi-pass membrane protein</topology>
    </subcellularLocation>
</comment>
<evidence type="ECO:0000313" key="7">
    <source>
        <dbReference type="EMBL" id="AXE19770.1"/>
    </source>
</evidence>
<dbReference type="Proteomes" id="UP000251993">
    <property type="component" value="Chromosome"/>
</dbReference>
<evidence type="ECO:0000313" key="8">
    <source>
        <dbReference type="Proteomes" id="UP000251993"/>
    </source>
</evidence>
<accession>A0A344TM99</accession>
<dbReference type="GO" id="GO:0043190">
    <property type="term" value="C:ATP-binding cassette (ABC) transporter complex"/>
    <property type="evidence" value="ECO:0007669"/>
    <property type="project" value="TreeGrafter"/>
</dbReference>
<reference evidence="7 8" key="1">
    <citation type="submission" date="2018-07" db="EMBL/GenBank/DDBJ databases">
        <title>Genome sequencing of Runella.</title>
        <authorList>
            <person name="Baek M.-G."/>
            <person name="Yi H."/>
        </authorList>
    </citation>
    <scope>NUCLEOTIDE SEQUENCE [LARGE SCALE GENOMIC DNA]</scope>
    <source>
        <strain evidence="7 8">HYN0085</strain>
    </source>
</reference>
<dbReference type="PANTHER" id="PTHR33529:SF8">
    <property type="entry name" value="PERMEASE, YJGP_YJGQ FAMILY"/>
    <property type="match status" value="1"/>
</dbReference>
<name>A0A344TM99_9BACT</name>
<feature type="transmembrane region" description="Helical" evidence="6">
    <location>
        <begin position="277"/>
        <end position="295"/>
    </location>
</feature>
<dbReference type="OrthoDB" id="9807977at2"/>
<keyword evidence="8" id="KW-1185">Reference proteome</keyword>
<dbReference type="PANTHER" id="PTHR33529">
    <property type="entry name" value="SLR0882 PROTEIN-RELATED"/>
    <property type="match status" value="1"/>
</dbReference>
<keyword evidence="3 6" id="KW-0812">Transmembrane</keyword>
<evidence type="ECO:0000256" key="6">
    <source>
        <dbReference type="SAM" id="Phobius"/>
    </source>
</evidence>
<evidence type="ECO:0000256" key="2">
    <source>
        <dbReference type="ARBA" id="ARBA00022475"/>
    </source>
</evidence>
<keyword evidence="5 6" id="KW-0472">Membrane</keyword>
<sequence length="358" mass="41691">MKILDRYILKNFLITYVFTVLVTLLIICVIDFTEKVDNFRKTNPTPYEIIVNYYLNFIPYYANYLSPLLVFISTVFFTARIAARTEIIAMFSSGISFIRILFPYFVGSVILAAFTFYMVGWVIPRANKIRLAFEYKYIEEQFYFNRRNFHVKVAPTTYAYLESYNNTSQTGYKFTLERIEGNQLKEKLTSDRITWAPKKKKWEIHDYKVRKFEGQKEFLTQGVKIDTAISLSPKDFENDKNRFEELTLSQLNEYIDLLNLRGADGVQTYLLEKYTRFTHPFAFIILTIIGVVVSARKSRRGSGWQIALGFILAFVYLLFFMLAKGIAESGKIPAVAAVWLPNIIFAGIGFVLYKTLPR</sequence>
<organism evidence="7 8">
    <name type="scientific">Runella rosea</name>
    <dbReference type="NCBI Taxonomy" id="2259595"/>
    <lineage>
        <taxon>Bacteria</taxon>
        <taxon>Pseudomonadati</taxon>
        <taxon>Bacteroidota</taxon>
        <taxon>Cytophagia</taxon>
        <taxon>Cytophagales</taxon>
        <taxon>Spirosomataceae</taxon>
        <taxon>Runella</taxon>
    </lineage>
</organism>
<feature type="transmembrane region" description="Helical" evidence="6">
    <location>
        <begin position="12"/>
        <end position="33"/>
    </location>
</feature>
<keyword evidence="2" id="KW-1003">Cell membrane</keyword>
<protein>
    <submittedName>
        <fullName evidence="7">Permease</fullName>
    </submittedName>
</protein>
<dbReference type="GO" id="GO:0015920">
    <property type="term" value="P:lipopolysaccharide transport"/>
    <property type="evidence" value="ECO:0007669"/>
    <property type="project" value="TreeGrafter"/>
</dbReference>
<dbReference type="RefSeq" id="WP_114068538.1">
    <property type="nucleotide sequence ID" value="NZ_CP030850.1"/>
</dbReference>
<feature type="transmembrane region" description="Helical" evidence="6">
    <location>
        <begin position="100"/>
        <end position="123"/>
    </location>
</feature>
<dbReference type="Pfam" id="PF03739">
    <property type="entry name" value="LptF_LptG"/>
    <property type="match status" value="1"/>
</dbReference>
<keyword evidence="4 6" id="KW-1133">Transmembrane helix</keyword>
<dbReference type="KEGG" id="run:DR864_19500"/>
<evidence type="ECO:0000256" key="4">
    <source>
        <dbReference type="ARBA" id="ARBA00022989"/>
    </source>
</evidence>
<evidence type="ECO:0000256" key="3">
    <source>
        <dbReference type="ARBA" id="ARBA00022692"/>
    </source>
</evidence>
<evidence type="ECO:0000256" key="1">
    <source>
        <dbReference type="ARBA" id="ARBA00004651"/>
    </source>
</evidence>
<proteinExistence type="predicted"/>
<feature type="transmembrane region" description="Helical" evidence="6">
    <location>
        <begin position="307"/>
        <end position="326"/>
    </location>
</feature>
<gene>
    <name evidence="7" type="ORF">DR864_19500</name>
</gene>
<dbReference type="AlphaFoldDB" id="A0A344TM99"/>
<evidence type="ECO:0000256" key="5">
    <source>
        <dbReference type="ARBA" id="ARBA00023136"/>
    </source>
</evidence>
<feature type="transmembrane region" description="Helical" evidence="6">
    <location>
        <begin position="53"/>
        <end position="79"/>
    </location>
</feature>